<comment type="caution">
    <text evidence="1">The sequence shown here is derived from an EMBL/GenBank/DDBJ whole genome shotgun (WGS) entry which is preliminary data.</text>
</comment>
<name>A0AAD9BZV0_DISEL</name>
<accession>A0AAD9BZV0</accession>
<dbReference type="EMBL" id="JASDAP010000013">
    <property type="protein sequence ID" value="KAK1892123.1"/>
    <property type="molecule type" value="Genomic_DNA"/>
</dbReference>
<gene>
    <name evidence="1" type="ORF">KUDE01_007200</name>
</gene>
<keyword evidence="2" id="KW-1185">Reference proteome</keyword>
<organism evidence="1 2">
    <name type="scientific">Dissostichus eleginoides</name>
    <name type="common">Patagonian toothfish</name>
    <name type="synonym">Dissostichus amissus</name>
    <dbReference type="NCBI Taxonomy" id="100907"/>
    <lineage>
        <taxon>Eukaryota</taxon>
        <taxon>Metazoa</taxon>
        <taxon>Chordata</taxon>
        <taxon>Craniata</taxon>
        <taxon>Vertebrata</taxon>
        <taxon>Euteleostomi</taxon>
        <taxon>Actinopterygii</taxon>
        <taxon>Neopterygii</taxon>
        <taxon>Teleostei</taxon>
        <taxon>Neoteleostei</taxon>
        <taxon>Acanthomorphata</taxon>
        <taxon>Eupercaria</taxon>
        <taxon>Perciformes</taxon>
        <taxon>Notothenioidei</taxon>
        <taxon>Nototheniidae</taxon>
        <taxon>Dissostichus</taxon>
    </lineage>
</organism>
<dbReference type="Proteomes" id="UP001228049">
    <property type="component" value="Unassembled WGS sequence"/>
</dbReference>
<proteinExistence type="predicted"/>
<feature type="non-terminal residue" evidence="1">
    <location>
        <position position="1"/>
    </location>
</feature>
<sequence>IGTFISETNPVQVSTLSCSLHLKRIRRQARRLHNAHTRVTLSSRSTLGNKSRFCPPHGEVIRIMERGGRTGLSCQTASASNQI</sequence>
<evidence type="ECO:0000313" key="2">
    <source>
        <dbReference type="Proteomes" id="UP001228049"/>
    </source>
</evidence>
<evidence type="ECO:0000313" key="1">
    <source>
        <dbReference type="EMBL" id="KAK1892123.1"/>
    </source>
</evidence>
<protein>
    <submittedName>
        <fullName evidence="1">FNIP repeat-containing protein</fullName>
    </submittedName>
</protein>
<dbReference type="AlphaFoldDB" id="A0AAD9BZV0"/>
<reference evidence="1" key="1">
    <citation type="submission" date="2023-04" db="EMBL/GenBank/DDBJ databases">
        <title>Chromosome-level genome of Chaenocephalus aceratus.</title>
        <authorList>
            <person name="Park H."/>
        </authorList>
    </citation>
    <scope>NUCLEOTIDE SEQUENCE</scope>
    <source>
        <strain evidence="1">DE</strain>
        <tissue evidence="1">Muscle</tissue>
    </source>
</reference>
<feature type="non-terminal residue" evidence="1">
    <location>
        <position position="83"/>
    </location>
</feature>